<dbReference type="PANTHER" id="PTHR35526:SF3">
    <property type="entry name" value="ANTI-SIGMA-F FACTOR RSBW"/>
    <property type="match status" value="1"/>
</dbReference>
<dbReference type="SUPFAM" id="SSF55874">
    <property type="entry name" value="ATPase domain of HSP90 chaperone/DNA topoisomerase II/histidine kinase"/>
    <property type="match status" value="1"/>
</dbReference>
<keyword evidence="1" id="KW-0418">Kinase</keyword>
<dbReference type="Gene3D" id="3.30.565.10">
    <property type="entry name" value="Histidine kinase-like ATPase, C-terminal domain"/>
    <property type="match status" value="1"/>
</dbReference>
<name>A0A918UFB4_9ACTN</name>
<evidence type="ECO:0000256" key="2">
    <source>
        <dbReference type="SAM" id="MobiDB-lite"/>
    </source>
</evidence>
<evidence type="ECO:0000259" key="3">
    <source>
        <dbReference type="Pfam" id="PF13581"/>
    </source>
</evidence>
<evidence type="ECO:0000256" key="1">
    <source>
        <dbReference type="ARBA" id="ARBA00022527"/>
    </source>
</evidence>
<dbReference type="PANTHER" id="PTHR35526">
    <property type="entry name" value="ANTI-SIGMA-F FACTOR RSBW-RELATED"/>
    <property type="match status" value="1"/>
</dbReference>
<keyword evidence="5" id="KW-1185">Reference proteome</keyword>
<feature type="domain" description="Histidine kinase/HSP90-like ATPase" evidence="3">
    <location>
        <begin position="65"/>
        <end position="177"/>
    </location>
</feature>
<gene>
    <name evidence="4" type="ORF">GCM10010365_18550</name>
</gene>
<reference evidence="4" key="1">
    <citation type="journal article" date="2014" name="Int. J. Syst. Evol. Microbiol.">
        <title>Complete genome sequence of Corynebacterium casei LMG S-19264T (=DSM 44701T), isolated from a smear-ripened cheese.</title>
        <authorList>
            <consortium name="US DOE Joint Genome Institute (JGI-PGF)"/>
            <person name="Walter F."/>
            <person name="Albersmeier A."/>
            <person name="Kalinowski J."/>
            <person name="Ruckert C."/>
        </authorList>
    </citation>
    <scope>NUCLEOTIDE SEQUENCE</scope>
    <source>
        <strain evidence="4">JCM 4815</strain>
    </source>
</reference>
<dbReference type="Proteomes" id="UP000622166">
    <property type="component" value="Unassembled WGS sequence"/>
</dbReference>
<evidence type="ECO:0000313" key="4">
    <source>
        <dbReference type="EMBL" id="GGZ00079.1"/>
    </source>
</evidence>
<proteinExistence type="predicted"/>
<dbReference type="CDD" id="cd16936">
    <property type="entry name" value="HATPase_RsbW-like"/>
    <property type="match status" value="1"/>
</dbReference>
<dbReference type="InterPro" id="IPR050267">
    <property type="entry name" value="Anti-sigma-factor_SerPK"/>
</dbReference>
<comment type="caution">
    <text evidence="4">The sequence shown here is derived from an EMBL/GenBank/DDBJ whole genome shotgun (WGS) entry which is preliminary data.</text>
</comment>
<feature type="region of interest" description="Disordered" evidence="2">
    <location>
        <begin position="1"/>
        <end position="45"/>
    </location>
</feature>
<protein>
    <submittedName>
        <fullName evidence="4">ATPase</fullName>
    </submittedName>
</protein>
<organism evidence="4 5">
    <name type="scientific">Streptomyces poonensis</name>
    <dbReference type="NCBI Taxonomy" id="68255"/>
    <lineage>
        <taxon>Bacteria</taxon>
        <taxon>Bacillati</taxon>
        <taxon>Actinomycetota</taxon>
        <taxon>Actinomycetes</taxon>
        <taxon>Kitasatosporales</taxon>
        <taxon>Streptomycetaceae</taxon>
        <taxon>Streptomyces</taxon>
    </lineage>
</organism>
<keyword evidence="1" id="KW-0808">Transferase</keyword>
<dbReference type="AlphaFoldDB" id="A0A918UFB4"/>
<sequence>MSSHVIRAQHTASETASHPDLEGAVGTVRPTGSTEAEKTYRQQSAPGLSAVPVAFPVSGGPQCFARARDFTRETLRRWSLDHCCDDTVTVVTELTANAVTHALPYAPVGTDGIWLGLAVGPGHVLCAVADPVDRPPVVRHSGDDVLEEHGRGLHLIDALSRRWGWTRNSPTGKTVWALLPAPRRG</sequence>
<dbReference type="Pfam" id="PF13581">
    <property type="entry name" value="HATPase_c_2"/>
    <property type="match status" value="1"/>
</dbReference>
<dbReference type="InterPro" id="IPR003594">
    <property type="entry name" value="HATPase_dom"/>
</dbReference>
<dbReference type="GO" id="GO:0004674">
    <property type="term" value="F:protein serine/threonine kinase activity"/>
    <property type="evidence" value="ECO:0007669"/>
    <property type="project" value="UniProtKB-KW"/>
</dbReference>
<dbReference type="EMBL" id="BMVW01000002">
    <property type="protein sequence ID" value="GGZ00079.1"/>
    <property type="molecule type" value="Genomic_DNA"/>
</dbReference>
<reference evidence="4" key="2">
    <citation type="submission" date="2020-09" db="EMBL/GenBank/DDBJ databases">
        <authorList>
            <person name="Sun Q."/>
            <person name="Ohkuma M."/>
        </authorList>
    </citation>
    <scope>NUCLEOTIDE SEQUENCE</scope>
    <source>
        <strain evidence="4">JCM 4815</strain>
    </source>
</reference>
<accession>A0A918UFB4</accession>
<dbReference type="InterPro" id="IPR036890">
    <property type="entry name" value="HATPase_C_sf"/>
</dbReference>
<dbReference type="RefSeq" id="WP_309298696.1">
    <property type="nucleotide sequence ID" value="NZ_BSEQ01000029.1"/>
</dbReference>
<keyword evidence="1" id="KW-0723">Serine/threonine-protein kinase</keyword>
<evidence type="ECO:0000313" key="5">
    <source>
        <dbReference type="Proteomes" id="UP000622166"/>
    </source>
</evidence>